<sequence>MKSRVSPWASWGLCASFLLAVITGIIINYPYRAEIPLISTVGIEGTVPFGALFRYLHYYSGQLAFLLLIWHTTEALLGQSYRYRRPFFWTTLISTYPLTLLVLFTGYIIRGDETGLLAGRIAENLALKLPLIGELINRLLFAVMEEGAHRAYLAHVFLSWGLLVGLISWHFRLRRLELQDLALWASVALLLALLFPPSLEFAPLATHAKGPWFFLGIQEALRYFSPYLAGLLFPALPLLLLWLCKWWPKRAALGLLLWHVVYLSFTLVGALR</sequence>
<keyword evidence="1" id="KW-0812">Transmembrane</keyword>
<reference evidence="3" key="1">
    <citation type="journal article" date="2020" name="mSystems">
        <title>Genome- and Community-Level Interaction Insights into Carbon Utilization and Element Cycling Functions of Hydrothermarchaeota in Hydrothermal Sediment.</title>
        <authorList>
            <person name="Zhou Z."/>
            <person name="Liu Y."/>
            <person name="Xu W."/>
            <person name="Pan J."/>
            <person name="Luo Z.H."/>
            <person name="Li M."/>
        </authorList>
    </citation>
    <scope>NUCLEOTIDE SEQUENCE [LARGE SCALE GENOMIC DNA]</scope>
    <source>
        <strain evidence="3">HyVt-533</strain>
    </source>
</reference>
<dbReference type="Proteomes" id="UP000886101">
    <property type="component" value="Unassembled WGS sequence"/>
</dbReference>
<accession>A0A7V5U2Z8</accession>
<feature type="transmembrane region" description="Helical" evidence="1">
    <location>
        <begin position="224"/>
        <end position="244"/>
    </location>
</feature>
<protein>
    <recommendedName>
        <fullName evidence="2">Cytochrome b/b6 N-terminal region profile domain-containing protein</fullName>
    </recommendedName>
</protein>
<dbReference type="EMBL" id="DROK01000217">
    <property type="protein sequence ID" value="HHI97664.1"/>
    <property type="molecule type" value="Genomic_DNA"/>
</dbReference>
<proteinExistence type="predicted"/>
<feature type="transmembrane region" description="Helical" evidence="1">
    <location>
        <begin position="152"/>
        <end position="169"/>
    </location>
</feature>
<dbReference type="GO" id="GO:0009055">
    <property type="term" value="F:electron transfer activity"/>
    <property type="evidence" value="ECO:0007669"/>
    <property type="project" value="InterPro"/>
</dbReference>
<dbReference type="GO" id="GO:0016491">
    <property type="term" value="F:oxidoreductase activity"/>
    <property type="evidence" value="ECO:0007669"/>
    <property type="project" value="InterPro"/>
</dbReference>
<dbReference type="AlphaFoldDB" id="A0A7V5U2Z8"/>
<dbReference type="Pfam" id="PF00033">
    <property type="entry name" value="Cytochrome_B"/>
    <property type="match status" value="1"/>
</dbReference>
<dbReference type="InterPro" id="IPR005797">
    <property type="entry name" value="Cyt_b/b6_N"/>
</dbReference>
<evidence type="ECO:0000313" key="3">
    <source>
        <dbReference type="EMBL" id="HHI97664.1"/>
    </source>
</evidence>
<dbReference type="PANTHER" id="PTHR19271">
    <property type="entry name" value="CYTOCHROME B"/>
    <property type="match status" value="1"/>
</dbReference>
<dbReference type="PANTHER" id="PTHR19271:SF16">
    <property type="entry name" value="CYTOCHROME B"/>
    <property type="match status" value="1"/>
</dbReference>
<comment type="caution">
    <text evidence="3">The sequence shown here is derived from an EMBL/GenBank/DDBJ whole genome shotgun (WGS) entry which is preliminary data.</text>
</comment>
<feature type="transmembrane region" description="Helical" evidence="1">
    <location>
        <begin position="251"/>
        <end position="271"/>
    </location>
</feature>
<dbReference type="SUPFAM" id="SSF81342">
    <property type="entry name" value="Transmembrane di-heme cytochromes"/>
    <property type="match status" value="1"/>
</dbReference>
<gene>
    <name evidence="3" type="ORF">ENJ96_07400</name>
</gene>
<organism evidence="3">
    <name type="scientific">Thermodesulfatator atlanticus</name>
    <dbReference type="NCBI Taxonomy" id="501497"/>
    <lineage>
        <taxon>Bacteria</taxon>
        <taxon>Pseudomonadati</taxon>
        <taxon>Thermodesulfobacteriota</taxon>
        <taxon>Thermodesulfobacteria</taxon>
        <taxon>Thermodesulfobacteriales</taxon>
        <taxon>Thermodesulfatatoraceae</taxon>
        <taxon>Thermodesulfatator</taxon>
    </lineage>
</organism>
<keyword evidence="1" id="KW-0472">Membrane</keyword>
<evidence type="ECO:0000259" key="2">
    <source>
        <dbReference type="PROSITE" id="PS51002"/>
    </source>
</evidence>
<dbReference type="PROSITE" id="PS51002">
    <property type="entry name" value="CYTB_NTER"/>
    <property type="match status" value="1"/>
</dbReference>
<keyword evidence="1" id="KW-1133">Transmembrane helix</keyword>
<dbReference type="InterPro" id="IPR016174">
    <property type="entry name" value="Di-haem_cyt_TM"/>
</dbReference>
<feature type="transmembrane region" description="Helical" evidence="1">
    <location>
        <begin position="63"/>
        <end position="81"/>
    </location>
</feature>
<feature type="domain" description="Cytochrome b/b6 N-terminal region profile" evidence="2">
    <location>
        <begin position="1"/>
        <end position="183"/>
    </location>
</feature>
<feature type="transmembrane region" description="Helical" evidence="1">
    <location>
        <begin position="87"/>
        <end position="109"/>
    </location>
</feature>
<feature type="transmembrane region" description="Helical" evidence="1">
    <location>
        <begin position="12"/>
        <end position="31"/>
    </location>
</feature>
<name>A0A7V5U2Z8_9BACT</name>
<evidence type="ECO:0000256" key="1">
    <source>
        <dbReference type="SAM" id="Phobius"/>
    </source>
</evidence>
<dbReference type="GO" id="GO:0016020">
    <property type="term" value="C:membrane"/>
    <property type="evidence" value="ECO:0007669"/>
    <property type="project" value="InterPro"/>
</dbReference>
<dbReference type="Gene3D" id="1.20.810.10">
    <property type="entry name" value="Cytochrome Bc1 Complex, Chain C"/>
    <property type="match status" value="2"/>
</dbReference>
<dbReference type="InterPro" id="IPR027387">
    <property type="entry name" value="Cytb/b6-like_sf"/>
</dbReference>
<dbReference type="GO" id="GO:0022904">
    <property type="term" value="P:respiratory electron transport chain"/>
    <property type="evidence" value="ECO:0007669"/>
    <property type="project" value="InterPro"/>
</dbReference>
<feature type="transmembrane region" description="Helical" evidence="1">
    <location>
        <begin position="181"/>
        <end position="204"/>
    </location>
</feature>